<evidence type="ECO:0000313" key="2">
    <source>
        <dbReference type="Proteomes" id="UP001358417"/>
    </source>
</evidence>
<dbReference type="CDD" id="cd02440">
    <property type="entry name" value="AdoMet_MTases"/>
    <property type="match status" value="1"/>
</dbReference>
<organism evidence="1 2">
    <name type="scientific">Exophiala bonariae</name>
    <dbReference type="NCBI Taxonomy" id="1690606"/>
    <lineage>
        <taxon>Eukaryota</taxon>
        <taxon>Fungi</taxon>
        <taxon>Dikarya</taxon>
        <taxon>Ascomycota</taxon>
        <taxon>Pezizomycotina</taxon>
        <taxon>Eurotiomycetes</taxon>
        <taxon>Chaetothyriomycetidae</taxon>
        <taxon>Chaetothyriales</taxon>
        <taxon>Herpotrichiellaceae</taxon>
        <taxon>Exophiala</taxon>
    </lineage>
</organism>
<dbReference type="Pfam" id="PF13489">
    <property type="entry name" value="Methyltransf_23"/>
    <property type="match status" value="1"/>
</dbReference>
<evidence type="ECO:0000313" key="1">
    <source>
        <dbReference type="EMBL" id="KAK5047687.1"/>
    </source>
</evidence>
<keyword evidence="2" id="KW-1185">Reference proteome</keyword>
<protein>
    <recommendedName>
        <fullName evidence="3">Methyltransferase domain-containing protein</fullName>
    </recommendedName>
</protein>
<dbReference type="GeneID" id="89974524"/>
<gene>
    <name evidence="1" type="ORF">LTR84_006352</name>
</gene>
<dbReference type="InterPro" id="IPR029063">
    <property type="entry name" value="SAM-dependent_MTases_sf"/>
</dbReference>
<dbReference type="Proteomes" id="UP001358417">
    <property type="component" value="Unassembled WGS sequence"/>
</dbReference>
<name>A0AAV9N4U9_9EURO</name>
<comment type="caution">
    <text evidence="1">The sequence shown here is derived from an EMBL/GenBank/DDBJ whole genome shotgun (WGS) entry which is preliminary data.</text>
</comment>
<proteinExistence type="predicted"/>
<reference evidence="1 2" key="1">
    <citation type="submission" date="2023-08" db="EMBL/GenBank/DDBJ databases">
        <title>Black Yeasts Isolated from many extreme environments.</title>
        <authorList>
            <person name="Coleine C."/>
            <person name="Stajich J.E."/>
            <person name="Selbmann L."/>
        </authorList>
    </citation>
    <scope>NUCLEOTIDE SEQUENCE [LARGE SCALE GENOMIC DNA]</scope>
    <source>
        <strain evidence="1 2">CCFEE 5792</strain>
    </source>
</reference>
<accession>A0AAV9N4U9</accession>
<sequence>MSESIDNPVQVQASSPSALAPESAAQNHIQRFKWTLVWHLTFAESDSTLGVDNTSVTSASFSSSIQNHKYENGRRYHAFREGTYPLPNDEPEPEQERQDLLHHIFRLILRGKLLRAPLEHAPPRVLDVGTGTGIWVLDFGDEFAESSVIGTDLSPIQLTWIPPNCNFVIDDAESD</sequence>
<dbReference type="AlphaFoldDB" id="A0AAV9N4U9"/>
<dbReference type="Gene3D" id="3.40.50.150">
    <property type="entry name" value="Vaccinia Virus protein VP39"/>
    <property type="match status" value="1"/>
</dbReference>
<dbReference type="EMBL" id="JAVRRD010000024">
    <property type="protein sequence ID" value="KAK5047687.1"/>
    <property type="molecule type" value="Genomic_DNA"/>
</dbReference>
<dbReference type="RefSeq" id="XP_064703214.1">
    <property type="nucleotide sequence ID" value="XM_064849913.1"/>
</dbReference>
<evidence type="ECO:0008006" key="3">
    <source>
        <dbReference type="Google" id="ProtNLM"/>
    </source>
</evidence>
<dbReference type="SUPFAM" id="SSF53335">
    <property type="entry name" value="S-adenosyl-L-methionine-dependent methyltransferases"/>
    <property type="match status" value="1"/>
</dbReference>